<comment type="caution">
    <text evidence="1">The sequence shown here is derived from an EMBL/GenBank/DDBJ whole genome shotgun (WGS) entry which is preliminary data.</text>
</comment>
<name>A0ABS2GIS1_9FIRM</name>
<reference evidence="1 2" key="1">
    <citation type="journal article" date="2021" name="Sci. Rep.">
        <title>The distribution of antibiotic resistance genes in chicken gut microbiota commensals.</title>
        <authorList>
            <person name="Juricova H."/>
            <person name="Matiasovicova J."/>
            <person name="Kubasova T."/>
            <person name="Cejkova D."/>
            <person name="Rychlik I."/>
        </authorList>
    </citation>
    <scope>NUCLEOTIDE SEQUENCE [LARGE SCALE GENOMIC DNA]</scope>
    <source>
        <strain evidence="1 2">An537</strain>
    </source>
</reference>
<sequence>MQYLIILNQDGSKHTALTPALHGDTIEELYEVAKREYPDKRYLEGDSLINNALGEERARWDGEKVVVDLLTPEQIEAARVAALNTERASYESELHQRLKVAELQGDAELIESIREEYAAMNAAYVEALKGDEA</sequence>
<dbReference type="Proteomes" id="UP000707138">
    <property type="component" value="Unassembled WGS sequence"/>
</dbReference>
<accession>A0ABS2GIS1</accession>
<gene>
    <name evidence="1" type="ORF">H6A01_08245</name>
</gene>
<dbReference type="RefSeq" id="WP_205088251.1">
    <property type="nucleotide sequence ID" value="NZ_JACJLA010000016.1"/>
</dbReference>
<keyword evidence="2" id="KW-1185">Reference proteome</keyword>
<evidence type="ECO:0000313" key="1">
    <source>
        <dbReference type="EMBL" id="MBM6913308.1"/>
    </source>
</evidence>
<organism evidence="1 2">
    <name type="scientific">Veillonella magna</name>
    <dbReference type="NCBI Taxonomy" id="464322"/>
    <lineage>
        <taxon>Bacteria</taxon>
        <taxon>Bacillati</taxon>
        <taxon>Bacillota</taxon>
        <taxon>Negativicutes</taxon>
        <taxon>Veillonellales</taxon>
        <taxon>Veillonellaceae</taxon>
        <taxon>Veillonella</taxon>
    </lineage>
</organism>
<evidence type="ECO:0000313" key="2">
    <source>
        <dbReference type="Proteomes" id="UP000707138"/>
    </source>
</evidence>
<dbReference type="EMBL" id="JACJLA010000016">
    <property type="protein sequence ID" value="MBM6913308.1"/>
    <property type="molecule type" value="Genomic_DNA"/>
</dbReference>
<protein>
    <recommendedName>
        <fullName evidence="3">Phage tail protein</fullName>
    </recommendedName>
</protein>
<evidence type="ECO:0008006" key="3">
    <source>
        <dbReference type="Google" id="ProtNLM"/>
    </source>
</evidence>
<proteinExistence type="predicted"/>